<gene>
    <name evidence="8" type="ORF">MAR_038585</name>
</gene>
<evidence type="ECO:0000256" key="3">
    <source>
        <dbReference type="ARBA" id="ARBA00022989"/>
    </source>
</evidence>
<organism evidence="8 9">
    <name type="scientific">Mya arenaria</name>
    <name type="common">Soft-shell clam</name>
    <dbReference type="NCBI Taxonomy" id="6604"/>
    <lineage>
        <taxon>Eukaryota</taxon>
        <taxon>Metazoa</taxon>
        <taxon>Spiralia</taxon>
        <taxon>Lophotrochozoa</taxon>
        <taxon>Mollusca</taxon>
        <taxon>Bivalvia</taxon>
        <taxon>Autobranchia</taxon>
        <taxon>Heteroconchia</taxon>
        <taxon>Euheterodonta</taxon>
        <taxon>Imparidentia</taxon>
        <taxon>Neoheterodontei</taxon>
        <taxon>Myida</taxon>
        <taxon>Myoidea</taxon>
        <taxon>Myidae</taxon>
        <taxon>Mya</taxon>
    </lineage>
</organism>
<accession>A0ABY7FVP9</accession>
<comment type="subcellular location">
    <subcellularLocation>
        <location evidence="1">Membrane</location>
        <topology evidence="1">Multi-pass membrane protein</topology>
    </subcellularLocation>
</comment>
<keyword evidence="4 5" id="KW-0472">Membrane</keyword>
<dbReference type="Proteomes" id="UP001164746">
    <property type="component" value="Chromosome 13"/>
</dbReference>
<evidence type="ECO:0000259" key="6">
    <source>
        <dbReference type="Pfam" id="PF02931"/>
    </source>
</evidence>
<evidence type="ECO:0000313" key="8">
    <source>
        <dbReference type="EMBL" id="WAR24916.1"/>
    </source>
</evidence>
<dbReference type="PRINTS" id="PR00252">
    <property type="entry name" value="NRIONCHANNEL"/>
</dbReference>
<keyword evidence="5" id="KW-0732">Signal</keyword>
<sequence>MRICLIVIWTSSCIAATHTSHLDTNTTSLYTHLLHSYEKDERPCSNCSKPLHIAASFYLTSLIDMDELTGQMVTVGYFKLTWLDTRLMWRPQDFGGTASIFVSSTKIWVPTMTMGNPSLQVSTLNSAICPVRVLFNGTVIWAPGDVFHSRCEFNIYKYPFDNQTCFLSFIVWPYMAEEIAFVASEKNVSMPFYNENGEWALVQTSVDVQERYSMSIVFFTFSFRRLSEFFVVNVILPCVLLCLCNCLVFLIPLESGERISYTITVLLSFAVLMTLVSDNIPKTSAPMSLLCYYLFLLFFGSVLAMITVAINSYLFYKDANMHVPFVLRNIVLFCRKSSFSPRDTNHKEILTLKSNGKEGEHSRFPESKGACVSWIDVAKCMDRISLYIFAVYFITLSIAMVVLLYH</sequence>
<evidence type="ECO:0000256" key="2">
    <source>
        <dbReference type="ARBA" id="ARBA00022692"/>
    </source>
</evidence>
<keyword evidence="2 5" id="KW-0812">Transmembrane</keyword>
<dbReference type="Gene3D" id="2.70.170.10">
    <property type="entry name" value="Neurotransmitter-gated ion-channel ligand-binding domain"/>
    <property type="match status" value="1"/>
</dbReference>
<feature type="chain" id="PRO_5044963510" evidence="5">
    <location>
        <begin position="20"/>
        <end position="406"/>
    </location>
</feature>
<keyword evidence="5" id="KW-0407">Ion channel</keyword>
<dbReference type="Pfam" id="PF02931">
    <property type="entry name" value="Neur_chan_LBD"/>
    <property type="match status" value="1"/>
</dbReference>
<dbReference type="SUPFAM" id="SSF63712">
    <property type="entry name" value="Nicotinic receptor ligand binding domain-like"/>
    <property type="match status" value="1"/>
</dbReference>
<dbReference type="InterPro" id="IPR006029">
    <property type="entry name" value="Neurotrans-gated_channel_TM"/>
</dbReference>
<keyword evidence="9" id="KW-1185">Reference proteome</keyword>
<dbReference type="Gene3D" id="1.20.58.390">
    <property type="entry name" value="Neurotransmitter-gated ion-channel transmembrane domain"/>
    <property type="match status" value="1"/>
</dbReference>
<dbReference type="InterPro" id="IPR018000">
    <property type="entry name" value="Neurotransmitter_ion_chnl_CS"/>
</dbReference>
<feature type="domain" description="Neurotransmitter-gated ion-channel ligand-binding" evidence="6">
    <location>
        <begin position="27"/>
        <end position="225"/>
    </location>
</feature>
<reference evidence="8" key="1">
    <citation type="submission" date="2022-11" db="EMBL/GenBank/DDBJ databases">
        <title>Centuries of genome instability and evolution in soft-shell clam transmissible cancer (bioRxiv).</title>
        <authorList>
            <person name="Hart S.F.M."/>
            <person name="Yonemitsu M.A."/>
            <person name="Giersch R.M."/>
            <person name="Beal B.F."/>
            <person name="Arriagada G."/>
            <person name="Davis B.W."/>
            <person name="Ostrander E.A."/>
            <person name="Goff S.P."/>
            <person name="Metzger M.J."/>
        </authorList>
    </citation>
    <scope>NUCLEOTIDE SEQUENCE</scope>
    <source>
        <strain evidence="8">MELC-2E11</strain>
        <tissue evidence="8">Siphon/mantle</tissue>
    </source>
</reference>
<feature type="transmembrane region" description="Helical" evidence="5">
    <location>
        <begin position="259"/>
        <end position="277"/>
    </location>
</feature>
<name>A0ABY7FVP9_MYAAR</name>
<proteinExistence type="inferred from homology"/>
<keyword evidence="3 5" id="KW-1133">Transmembrane helix</keyword>
<dbReference type="PANTHER" id="PTHR18945">
    <property type="entry name" value="NEUROTRANSMITTER GATED ION CHANNEL"/>
    <property type="match status" value="1"/>
</dbReference>
<feature type="transmembrane region" description="Helical" evidence="5">
    <location>
        <begin position="384"/>
        <end position="405"/>
    </location>
</feature>
<dbReference type="CDD" id="cd19051">
    <property type="entry name" value="LGIC_TM_cation"/>
    <property type="match status" value="1"/>
</dbReference>
<evidence type="ECO:0000313" key="9">
    <source>
        <dbReference type="Proteomes" id="UP001164746"/>
    </source>
</evidence>
<dbReference type="EMBL" id="CP111024">
    <property type="protein sequence ID" value="WAR24916.1"/>
    <property type="molecule type" value="Genomic_DNA"/>
</dbReference>
<protein>
    <submittedName>
        <fullName evidence="8">ACHB3-like protein</fullName>
    </submittedName>
</protein>
<feature type="transmembrane region" description="Helical" evidence="5">
    <location>
        <begin position="229"/>
        <end position="253"/>
    </location>
</feature>
<dbReference type="InterPro" id="IPR036719">
    <property type="entry name" value="Neuro-gated_channel_TM_sf"/>
</dbReference>
<dbReference type="Pfam" id="PF02932">
    <property type="entry name" value="Neur_chan_memb"/>
    <property type="match status" value="1"/>
</dbReference>
<keyword evidence="5" id="KW-0813">Transport</keyword>
<evidence type="ECO:0000256" key="4">
    <source>
        <dbReference type="ARBA" id="ARBA00023136"/>
    </source>
</evidence>
<feature type="domain" description="Neurotransmitter-gated ion-channel transmembrane" evidence="7">
    <location>
        <begin position="234"/>
        <end position="325"/>
    </location>
</feature>
<dbReference type="PROSITE" id="PS00236">
    <property type="entry name" value="NEUROTR_ION_CHANNEL"/>
    <property type="match status" value="1"/>
</dbReference>
<evidence type="ECO:0000259" key="7">
    <source>
        <dbReference type="Pfam" id="PF02932"/>
    </source>
</evidence>
<dbReference type="InterPro" id="IPR006201">
    <property type="entry name" value="Neur_channel"/>
</dbReference>
<dbReference type="CDD" id="cd18989">
    <property type="entry name" value="LGIC_ECD_cation"/>
    <property type="match status" value="1"/>
</dbReference>
<comment type="similarity">
    <text evidence="5">Belongs to the ligand-gated ion channel (TC 1.A.9) family.</text>
</comment>
<dbReference type="InterPro" id="IPR036734">
    <property type="entry name" value="Neur_chan_lig-bd_sf"/>
</dbReference>
<evidence type="ECO:0000256" key="1">
    <source>
        <dbReference type="ARBA" id="ARBA00004141"/>
    </source>
</evidence>
<feature type="signal peptide" evidence="5">
    <location>
        <begin position="1"/>
        <end position="19"/>
    </location>
</feature>
<keyword evidence="5" id="KW-0406">Ion transport</keyword>
<dbReference type="InterPro" id="IPR006202">
    <property type="entry name" value="Neur_chan_lig-bd"/>
</dbReference>
<dbReference type="SUPFAM" id="SSF90112">
    <property type="entry name" value="Neurotransmitter-gated ion-channel transmembrane pore"/>
    <property type="match status" value="1"/>
</dbReference>
<dbReference type="InterPro" id="IPR038050">
    <property type="entry name" value="Neuro_actylchol_rec"/>
</dbReference>
<feature type="transmembrane region" description="Helical" evidence="5">
    <location>
        <begin position="289"/>
        <end position="316"/>
    </location>
</feature>
<evidence type="ECO:0000256" key="5">
    <source>
        <dbReference type="RuleBase" id="RU000687"/>
    </source>
</evidence>